<evidence type="ECO:0000313" key="1">
    <source>
        <dbReference type="EMBL" id="PAK69082.1"/>
    </source>
</evidence>
<dbReference type="SUPFAM" id="SSF110738">
    <property type="entry name" value="Glycerate kinase I"/>
    <property type="match status" value="1"/>
</dbReference>
<reference evidence="1 2" key="1">
    <citation type="submission" date="2017-04" db="EMBL/GenBank/DDBJ databases">
        <title>Kefir bacterial isolates.</title>
        <authorList>
            <person name="Kim Y."/>
            <person name="Blasche S."/>
            <person name="Patil K.R."/>
        </authorList>
    </citation>
    <scope>NUCLEOTIDE SEQUENCE [LARGE SCALE GENOMIC DNA]</scope>
    <source>
        <strain evidence="1 2">OG2</strain>
    </source>
</reference>
<accession>A0A269XDY5</accession>
<dbReference type="GO" id="GO:0008887">
    <property type="term" value="F:glycerate kinase activity"/>
    <property type="evidence" value="ECO:0007669"/>
    <property type="project" value="InterPro"/>
</dbReference>
<sequence length="70" mass="7567">KQTIYGKTPIGVAKSAKVFDIPVIAICGSLGTNYQAVYEHGIDSVFSIVEHPCDIKTALENGPKYLQRTA</sequence>
<dbReference type="InterPro" id="IPR018197">
    <property type="entry name" value="Glycerate_kinase_RE-like"/>
</dbReference>
<dbReference type="AlphaFoldDB" id="A0A269XDY5"/>
<organism evidence="1 2">
    <name type="scientific">Lentilactobacillus parakefiri</name>
    <dbReference type="NCBI Taxonomy" id="152332"/>
    <lineage>
        <taxon>Bacteria</taxon>
        <taxon>Bacillati</taxon>
        <taxon>Bacillota</taxon>
        <taxon>Bacilli</taxon>
        <taxon>Lactobacillales</taxon>
        <taxon>Lactobacillaceae</taxon>
        <taxon>Lentilactobacillus</taxon>
    </lineage>
</organism>
<feature type="non-terminal residue" evidence="1">
    <location>
        <position position="1"/>
    </location>
</feature>
<keyword evidence="1" id="KW-0808">Transferase</keyword>
<keyword evidence="1" id="KW-0418">Kinase</keyword>
<proteinExistence type="predicted"/>
<name>A0A269XDY5_9LACO</name>
<dbReference type="Pfam" id="PF02595">
    <property type="entry name" value="Gly_kinase"/>
    <property type="match status" value="1"/>
</dbReference>
<dbReference type="EMBL" id="NCXI01000654">
    <property type="protein sequence ID" value="PAK69082.1"/>
    <property type="molecule type" value="Genomic_DNA"/>
</dbReference>
<gene>
    <name evidence="1" type="ORF">B8W98_14050</name>
</gene>
<dbReference type="GO" id="GO:0031388">
    <property type="term" value="P:organic acid phosphorylation"/>
    <property type="evidence" value="ECO:0007669"/>
    <property type="project" value="InterPro"/>
</dbReference>
<evidence type="ECO:0000313" key="2">
    <source>
        <dbReference type="Proteomes" id="UP000216802"/>
    </source>
</evidence>
<dbReference type="InterPro" id="IPR004381">
    <property type="entry name" value="Glycerate_kinase"/>
</dbReference>
<dbReference type="PANTHER" id="PTHR21599:SF0">
    <property type="entry name" value="GLYCERATE KINASE"/>
    <property type="match status" value="1"/>
</dbReference>
<comment type="caution">
    <text evidence="1">The sequence shown here is derived from an EMBL/GenBank/DDBJ whole genome shotgun (WGS) entry which is preliminary data.</text>
</comment>
<dbReference type="InterPro" id="IPR036129">
    <property type="entry name" value="Glycerate_kinase_sf"/>
</dbReference>
<protein>
    <submittedName>
        <fullName evidence="1">Glycerate kinase</fullName>
    </submittedName>
</protein>
<dbReference type="Proteomes" id="UP000216802">
    <property type="component" value="Unassembled WGS sequence"/>
</dbReference>
<feature type="non-terminal residue" evidence="1">
    <location>
        <position position="70"/>
    </location>
</feature>
<dbReference type="RefSeq" id="WP_179287055.1">
    <property type="nucleotide sequence ID" value="NZ_NCXI01000654.1"/>
</dbReference>
<dbReference type="Gene3D" id="3.40.50.10350">
    <property type="entry name" value="Glycerate kinase, domain 1"/>
    <property type="match status" value="1"/>
</dbReference>
<dbReference type="PANTHER" id="PTHR21599">
    <property type="entry name" value="GLYCERATE KINASE"/>
    <property type="match status" value="1"/>
</dbReference>